<gene>
    <name evidence="2" type="ordered locus">aq_2004</name>
</gene>
<dbReference type="PANTHER" id="PTHR22602:SF0">
    <property type="entry name" value="TRANSFERASE CAF17, MITOCHONDRIAL-RELATED"/>
    <property type="match status" value="1"/>
</dbReference>
<dbReference type="PIR" id="C70472">
    <property type="entry name" value="C70472"/>
</dbReference>
<evidence type="ECO:0000313" key="3">
    <source>
        <dbReference type="Proteomes" id="UP000000798"/>
    </source>
</evidence>
<dbReference type="PANTHER" id="PTHR22602">
    <property type="entry name" value="TRANSFERASE CAF17, MITOCHONDRIAL-RELATED"/>
    <property type="match status" value="1"/>
</dbReference>
<dbReference type="Proteomes" id="UP000000798">
    <property type="component" value="Chromosome"/>
</dbReference>
<dbReference type="InterPro" id="IPR017703">
    <property type="entry name" value="YgfZ/GCV_T_CS"/>
</dbReference>
<accession>O67807</accession>
<dbReference type="InterPro" id="IPR045179">
    <property type="entry name" value="YgfZ/GcvT"/>
</dbReference>
<dbReference type="SMR" id="O67807"/>
<reference evidence="2 3" key="1">
    <citation type="journal article" date="1998" name="Nature">
        <title>The complete genome of the hyperthermophilic bacterium Aquifex aeolicus.</title>
        <authorList>
            <person name="Deckert G."/>
            <person name="Warren P.V."/>
            <person name="Gaasterland T."/>
            <person name="Young W.G."/>
            <person name="Lenox A.L."/>
            <person name="Graham D.E."/>
            <person name="Overbeek R."/>
            <person name="Snead M.A."/>
            <person name="Keller M."/>
            <person name="Aujay M."/>
            <person name="Huber R."/>
            <person name="Feldman R.A."/>
            <person name="Short J.M."/>
            <person name="Olson G.J."/>
            <person name="Swanson R.V."/>
        </authorList>
    </citation>
    <scope>NUCLEOTIDE SEQUENCE [LARGE SCALE GENOMIC DNA]</scope>
    <source>
        <strain evidence="2 3">VF5</strain>
    </source>
</reference>
<dbReference type="KEGG" id="aae:aq_2004"/>
<name>O67807_AQUAE</name>
<dbReference type="InterPro" id="IPR027266">
    <property type="entry name" value="TrmE/GcvT-like"/>
</dbReference>
<dbReference type="EMBL" id="AE000657">
    <property type="protein sequence ID" value="AAC07775.1"/>
    <property type="molecule type" value="Genomic_DNA"/>
</dbReference>
<keyword evidence="3" id="KW-1185">Reference proteome</keyword>
<dbReference type="EnsemblBacteria" id="AAC07775">
    <property type="protein sequence ID" value="AAC07775"/>
    <property type="gene ID" value="aq_2004"/>
</dbReference>
<evidence type="ECO:0000313" key="2">
    <source>
        <dbReference type="EMBL" id="AAC07775.1"/>
    </source>
</evidence>
<dbReference type="NCBIfam" id="TIGR03317">
    <property type="entry name" value="ygfZ_signature"/>
    <property type="match status" value="1"/>
</dbReference>
<dbReference type="STRING" id="224324.aq_2004"/>
<dbReference type="InParanoid" id="O67807"/>
<dbReference type="Gene3D" id="3.30.1360.120">
    <property type="entry name" value="Probable tRNA modification gtpase trme, domain 1"/>
    <property type="match status" value="1"/>
</dbReference>
<keyword evidence="1" id="KW-0809">Transit peptide</keyword>
<evidence type="ECO:0008006" key="4">
    <source>
        <dbReference type="Google" id="ProtNLM"/>
    </source>
</evidence>
<dbReference type="HOGENOM" id="CLU_1709481_0_0_0"/>
<protein>
    <recommendedName>
        <fullName evidence="4">Folate-binding protein YgfZ</fullName>
    </recommendedName>
</protein>
<proteinExistence type="predicted"/>
<sequence length="153" mass="17117">MGFDLFGKIEDILKELPQDKEASVEDFEEERIKNCVPRIHKELREGFSPLEAGVLPYAISLNKGCYVGQEAIARVYFRGRTPRVLTKFEVIEQVKEEEKILEGNKAIGLITSVSPSGKMALGYILRAKFEKGKEYQTESGKVKAKGVCEDGST</sequence>
<organism evidence="2 3">
    <name type="scientific">Aquifex aeolicus (strain VF5)</name>
    <dbReference type="NCBI Taxonomy" id="224324"/>
    <lineage>
        <taxon>Bacteria</taxon>
        <taxon>Pseudomonadati</taxon>
        <taxon>Aquificota</taxon>
        <taxon>Aquificia</taxon>
        <taxon>Aquificales</taxon>
        <taxon>Aquificaceae</taxon>
        <taxon>Aquifex</taxon>
    </lineage>
</organism>
<dbReference type="RefSeq" id="WP_010881312.1">
    <property type="nucleotide sequence ID" value="NC_000918.1"/>
</dbReference>
<dbReference type="AlphaFoldDB" id="O67807"/>
<dbReference type="eggNOG" id="COG0354">
    <property type="taxonomic scope" value="Bacteria"/>
</dbReference>
<dbReference type="SUPFAM" id="SSF103025">
    <property type="entry name" value="Folate-binding domain"/>
    <property type="match status" value="1"/>
</dbReference>
<evidence type="ECO:0000256" key="1">
    <source>
        <dbReference type="ARBA" id="ARBA00022946"/>
    </source>
</evidence>